<sequence>MKVGIAAGVILLLIIAGFIFWNPSPIESPDSEQRNSEVDGEAALVEDGTYTVVAEESKVNWSGKKPLIEGYVNSGSINVQSGTISVAEGSGDGEFIIDMNTLTVSETKAKPGKESALQGHLKGEQWFNIETYPTAAFAISDISAHSDAVTTFMYDVRGDLTLKGETHEIMFPAIIYKKKDGTLYAYANLEIDRTKWGLTFGSGTFFDNLADNAISDMVALSFSLVATKAE</sequence>
<comment type="caution">
    <text evidence="2">The sequence shown here is derived from an EMBL/GenBank/DDBJ whole genome shotgun (WGS) entry which is preliminary data.</text>
</comment>
<dbReference type="EMBL" id="PFBI01000004">
    <property type="protein sequence ID" value="PIR84801.1"/>
    <property type="molecule type" value="Genomic_DNA"/>
</dbReference>
<evidence type="ECO:0000313" key="3">
    <source>
        <dbReference type="Proteomes" id="UP000229344"/>
    </source>
</evidence>
<dbReference type="SMART" id="SM00867">
    <property type="entry name" value="YceI"/>
    <property type="match status" value="1"/>
</dbReference>
<dbReference type="InterPro" id="IPR036761">
    <property type="entry name" value="TTHA0802/YceI-like_sf"/>
</dbReference>
<dbReference type="Gene3D" id="2.40.128.110">
    <property type="entry name" value="Lipid/polyisoprenoid-binding, YceI-like"/>
    <property type="match status" value="1"/>
</dbReference>
<gene>
    <name evidence="2" type="ORF">COU16_01280</name>
</gene>
<name>A0A2H0UEI1_9BACT</name>
<dbReference type="InterPro" id="IPR007372">
    <property type="entry name" value="Lipid/polyisoprenoid-bd_YceI"/>
</dbReference>
<dbReference type="Pfam" id="PF04264">
    <property type="entry name" value="YceI"/>
    <property type="match status" value="1"/>
</dbReference>
<protein>
    <recommendedName>
        <fullName evidence="1">Lipid/polyisoprenoid-binding YceI-like domain-containing protein</fullName>
    </recommendedName>
</protein>
<feature type="domain" description="Lipid/polyisoprenoid-binding YceI-like" evidence="1">
    <location>
        <begin position="49"/>
        <end position="227"/>
    </location>
</feature>
<dbReference type="Proteomes" id="UP000229344">
    <property type="component" value="Unassembled WGS sequence"/>
</dbReference>
<organism evidence="2 3">
    <name type="scientific">Candidatus Kaiserbacteria bacterium CG10_big_fil_rev_8_21_14_0_10_47_16</name>
    <dbReference type="NCBI Taxonomy" id="1974608"/>
    <lineage>
        <taxon>Bacteria</taxon>
        <taxon>Candidatus Kaiseribacteriota</taxon>
    </lineage>
</organism>
<accession>A0A2H0UEI1</accession>
<evidence type="ECO:0000313" key="2">
    <source>
        <dbReference type="EMBL" id="PIR84801.1"/>
    </source>
</evidence>
<dbReference type="PANTHER" id="PTHR34406:SF1">
    <property type="entry name" value="PROTEIN YCEI"/>
    <property type="match status" value="1"/>
</dbReference>
<reference evidence="3" key="1">
    <citation type="submission" date="2017-09" db="EMBL/GenBank/DDBJ databases">
        <title>Depth-based differentiation of microbial function through sediment-hosted aquifers and enrichment of novel symbionts in the deep terrestrial subsurface.</title>
        <authorList>
            <person name="Probst A.J."/>
            <person name="Ladd B."/>
            <person name="Jarett J.K."/>
            <person name="Geller-Mcgrath D.E."/>
            <person name="Sieber C.M.K."/>
            <person name="Emerson J.B."/>
            <person name="Anantharaman K."/>
            <person name="Thomas B.C."/>
            <person name="Malmstrom R."/>
            <person name="Stieglmeier M."/>
            <person name="Klingl A."/>
            <person name="Woyke T."/>
            <person name="Ryan C.M."/>
            <person name="Banfield J.F."/>
        </authorList>
    </citation>
    <scope>NUCLEOTIDE SEQUENCE [LARGE SCALE GENOMIC DNA]</scope>
</reference>
<dbReference type="SUPFAM" id="SSF101874">
    <property type="entry name" value="YceI-like"/>
    <property type="match status" value="1"/>
</dbReference>
<proteinExistence type="predicted"/>
<evidence type="ECO:0000259" key="1">
    <source>
        <dbReference type="SMART" id="SM00867"/>
    </source>
</evidence>
<dbReference type="PANTHER" id="PTHR34406">
    <property type="entry name" value="PROTEIN YCEI"/>
    <property type="match status" value="1"/>
</dbReference>
<dbReference type="AlphaFoldDB" id="A0A2H0UEI1"/>